<dbReference type="PANTHER" id="PTHR33221">
    <property type="entry name" value="WINGED HELIX-TURN-HELIX TRANSCRIPTIONAL REGULATOR, RRF2 FAMILY"/>
    <property type="match status" value="1"/>
</dbReference>
<dbReference type="AlphaFoldDB" id="A0A380TI06"/>
<dbReference type="PANTHER" id="PTHR33221:SF5">
    <property type="entry name" value="HTH-TYPE TRANSCRIPTIONAL REGULATOR ISCR"/>
    <property type="match status" value="1"/>
</dbReference>
<dbReference type="GO" id="GO:0003677">
    <property type="term" value="F:DNA binding"/>
    <property type="evidence" value="ECO:0007669"/>
    <property type="project" value="UniProtKB-KW"/>
</dbReference>
<accession>A0A380TI06</accession>
<organism evidence="2">
    <name type="scientific">metagenome</name>
    <dbReference type="NCBI Taxonomy" id="256318"/>
    <lineage>
        <taxon>unclassified sequences</taxon>
        <taxon>metagenomes</taxon>
    </lineage>
</organism>
<dbReference type="EMBL" id="UIDG01000490">
    <property type="protein sequence ID" value="SUS07946.1"/>
    <property type="molecule type" value="Genomic_DNA"/>
</dbReference>
<gene>
    <name evidence="2" type="ORF">DF3PB_540004</name>
</gene>
<dbReference type="Gene3D" id="1.10.10.10">
    <property type="entry name" value="Winged helix-like DNA-binding domain superfamily/Winged helix DNA-binding domain"/>
    <property type="match status" value="1"/>
</dbReference>
<dbReference type="InterPro" id="IPR036390">
    <property type="entry name" value="WH_DNA-bd_sf"/>
</dbReference>
<dbReference type="GO" id="GO:0005829">
    <property type="term" value="C:cytosol"/>
    <property type="evidence" value="ECO:0007669"/>
    <property type="project" value="TreeGrafter"/>
</dbReference>
<dbReference type="InterPro" id="IPR000944">
    <property type="entry name" value="Tscrpt_reg_Rrf2"/>
</dbReference>
<dbReference type="PROSITE" id="PS51197">
    <property type="entry name" value="HTH_RRF2_2"/>
    <property type="match status" value="1"/>
</dbReference>
<dbReference type="NCBIfam" id="TIGR00738">
    <property type="entry name" value="rrf2_super"/>
    <property type="match status" value="1"/>
</dbReference>
<reference evidence="2" key="1">
    <citation type="submission" date="2018-07" db="EMBL/GenBank/DDBJ databases">
        <authorList>
            <person name="Quirk P.G."/>
            <person name="Krulwich T.A."/>
        </authorList>
    </citation>
    <scope>NUCLEOTIDE SEQUENCE</scope>
</reference>
<proteinExistence type="predicted"/>
<dbReference type="SUPFAM" id="SSF46785">
    <property type="entry name" value="Winged helix' DNA-binding domain"/>
    <property type="match status" value="1"/>
</dbReference>
<evidence type="ECO:0000313" key="2">
    <source>
        <dbReference type="EMBL" id="SUS07946.1"/>
    </source>
</evidence>
<protein>
    <submittedName>
        <fullName evidence="2">Transcriptional regulator</fullName>
    </submittedName>
</protein>
<dbReference type="InterPro" id="IPR036388">
    <property type="entry name" value="WH-like_DNA-bd_sf"/>
</dbReference>
<sequence>MPANRRSTMLGMSRKVLFAIEAVLDIAYHAGSEPVQSREITRRQGIPRRYLEQALQSLVRDGILVGVRGPRGGYRLARERRRITVGEIVRVVRPAENEDDPLQDGPTSPLGCQVVRPLWLDLQGEVMLQLNRITLDDLCGRANAAGIVSEGRQAIDFVI</sequence>
<dbReference type="GO" id="GO:0003700">
    <property type="term" value="F:DNA-binding transcription factor activity"/>
    <property type="evidence" value="ECO:0007669"/>
    <property type="project" value="TreeGrafter"/>
</dbReference>
<keyword evidence="1" id="KW-0238">DNA-binding</keyword>
<name>A0A380TI06_9ZZZZ</name>
<dbReference type="Pfam" id="PF02082">
    <property type="entry name" value="Rrf2"/>
    <property type="match status" value="1"/>
</dbReference>
<evidence type="ECO:0000256" key="1">
    <source>
        <dbReference type="ARBA" id="ARBA00023125"/>
    </source>
</evidence>